<dbReference type="InterPro" id="IPR036736">
    <property type="entry name" value="ACP-like_sf"/>
</dbReference>
<evidence type="ECO:0000313" key="4">
    <source>
        <dbReference type="EMBL" id="NGO66948.1"/>
    </source>
</evidence>
<organism evidence="4 5">
    <name type="scientific">Streptomyces boncukensis</name>
    <dbReference type="NCBI Taxonomy" id="2711219"/>
    <lineage>
        <taxon>Bacteria</taxon>
        <taxon>Bacillati</taxon>
        <taxon>Actinomycetota</taxon>
        <taxon>Actinomycetes</taxon>
        <taxon>Kitasatosporales</taxon>
        <taxon>Streptomycetaceae</taxon>
        <taxon>Streptomyces</taxon>
    </lineage>
</organism>
<dbReference type="InterPro" id="IPR020806">
    <property type="entry name" value="PKS_PP-bd"/>
</dbReference>
<dbReference type="RefSeq" id="WP_165296613.1">
    <property type="nucleotide sequence ID" value="NZ_JAAKZZ010000004.1"/>
</dbReference>
<evidence type="ECO:0000313" key="5">
    <source>
        <dbReference type="Proteomes" id="UP000477722"/>
    </source>
</evidence>
<gene>
    <name evidence="4" type="ORF">G5C65_00930</name>
</gene>
<dbReference type="Proteomes" id="UP000477722">
    <property type="component" value="Unassembled WGS sequence"/>
</dbReference>
<evidence type="ECO:0000256" key="1">
    <source>
        <dbReference type="ARBA" id="ARBA00022450"/>
    </source>
</evidence>
<keyword evidence="5" id="KW-1185">Reference proteome</keyword>
<dbReference type="EMBL" id="JAAKZZ010000004">
    <property type="protein sequence ID" value="NGO66948.1"/>
    <property type="molecule type" value="Genomic_DNA"/>
</dbReference>
<dbReference type="SUPFAM" id="SSF47336">
    <property type="entry name" value="ACP-like"/>
    <property type="match status" value="1"/>
</dbReference>
<feature type="domain" description="Carrier" evidence="3">
    <location>
        <begin position="7"/>
        <end position="84"/>
    </location>
</feature>
<proteinExistence type="predicted"/>
<accession>A0A6G4WPD0</accession>
<dbReference type="PROSITE" id="PS50075">
    <property type="entry name" value="CARRIER"/>
    <property type="match status" value="1"/>
</dbReference>
<dbReference type="InterPro" id="IPR009081">
    <property type="entry name" value="PP-bd_ACP"/>
</dbReference>
<keyword evidence="1" id="KW-0596">Phosphopantetheine</keyword>
<dbReference type="AlphaFoldDB" id="A0A6G4WPD0"/>
<dbReference type="Gene3D" id="1.10.1200.10">
    <property type="entry name" value="ACP-like"/>
    <property type="match status" value="1"/>
</dbReference>
<dbReference type="GO" id="GO:0017000">
    <property type="term" value="P:antibiotic biosynthetic process"/>
    <property type="evidence" value="ECO:0007669"/>
    <property type="project" value="UniProtKB-ARBA"/>
</dbReference>
<protein>
    <submittedName>
        <fullName evidence="4">Acyl carrier protein</fullName>
    </submittedName>
</protein>
<sequence>MASSAGDSTDEFRTWLTERVAFYLDQPAESIDPAVELAEYGMDSIYALSVISDIEDRLGMELDVGEVRQYRTVDALADYLGQFGAARTEPAPEPEPARTAGDV</sequence>
<dbReference type="GO" id="GO:0031177">
    <property type="term" value="F:phosphopantetheine binding"/>
    <property type="evidence" value="ECO:0007669"/>
    <property type="project" value="InterPro"/>
</dbReference>
<dbReference type="SMART" id="SM01294">
    <property type="entry name" value="PKS_PP_betabranch"/>
    <property type="match status" value="1"/>
</dbReference>
<evidence type="ECO:0000259" key="3">
    <source>
        <dbReference type="PROSITE" id="PS50075"/>
    </source>
</evidence>
<dbReference type="SMART" id="SM00823">
    <property type="entry name" value="PKS_PP"/>
    <property type="match status" value="1"/>
</dbReference>
<keyword evidence="2" id="KW-0597">Phosphoprotein</keyword>
<dbReference type="Pfam" id="PF00550">
    <property type="entry name" value="PP-binding"/>
    <property type="match status" value="1"/>
</dbReference>
<name>A0A6G4WPD0_9ACTN</name>
<comment type="caution">
    <text evidence="4">The sequence shown here is derived from an EMBL/GenBank/DDBJ whole genome shotgun (WGS) entry which is preliminary data.</text>
</comment>
<evidence type="ECO:0000256" key="2">
    <source>
        <dbReference type="ARBA" id="ARBA00022553"/>
    </source>
</evidence>
<reference evidence="4 5" key="1">
    <citation type="submission" date="2020-02" db="EMBL/GenBank/DDBJ databases">
        <title>Whole-genome analyses of novel actinobacteria.</title>
        <authorList>
            <person name="Sahin N."/>
            <person name="Tatar D."/>
        </authorList>
    </citation>
    <scope>NUCLEOTIDE SEQUENCE [LARGE SCALE GENOMIC DNA]</scope>
    <source>
        <strain evidence="4 5">SB3404</strain>
    </source>
</reference>